<protein>
    <submittedName>
        <fullName evidence="1">Uncharacterized protein</fullName>
    </submittedName>
</protein>
<evidence type="ECO:0000313" key="1">
    <source>
        <dbReference type="EMBL" id="KAJ9077485.1"/>
    </source>
</evidence>
<reference evidence="1" key="1">
    <citation type="submission" date="2022-04" db="EMBL/GenBank/DDBJ databases">
        <title>Genome of the entomopathogenic fungus Entomophthora muscae.</title>
        <authorList>
            <person name="Elya C."/>
            <person name="Lovett B.R."/>
            <person name="Lee E."/>
            <person name="Macias A.M."/>
            <person name="Hajek A.E."/>
            <person name="De Bivort B.L."/>
            <person name="Kasson M.T."/>
            <person name="De Fine Licht H.H."/>
            <person name="Stajich J.E."/>
        </authorList>
    </citation>
    <scope>NUCLEOTIDE SEQUENCE</scope>
    <source>
        <strain evidence="1">Berkeley</strain>
    </source>
</reference>
<organism evidence="1 2">
    <name type="scientific">Entomophthora muscae</name>
    <dbReference type="NCBI Taxonomy" id="34485"/>
    <lineage>
        <taxon>Eukaryota</taxon>
        <taxon>Fungi</taxon>
        <taxon>Fungi incertae sedis</taxon>
        <taxon>Zoopagomycota</taxon>
        <taxon>Entomophthoromycotina</taxon>
        <taxon>Entomophthoromycetes</taxon>
        <taxon>Entomophthorales</taxon>
        <taxon>Entomophthoraceae</taxon>
        <taxon>Entomophthora</taxon>
    </lineage>
</organism>
<accession>A0ACC2TRV3</accession>
<dbReference type="Proteomes" id="UP001165960">
    <property type="component" value="Unassembled WGS sequence"/>
</dbReference>
<keyword evidence="2" id="KW-1185">Reference proteome</keyword>
<sequence>MFASLKGSLSLNRLLNSKAHFNSLILYKHYTGFANQDHTKSAANKATSIINIKDTELKKLQKHLLYKSQASWTPELDEKLKKVIPESQYYCWKELTARYFPEFTSVQVYNRSKKIFKAKGKWTDKEVELLKQGVSEFGTQWSKVAKAVGTRNSDQCLNKWYYAKIPGHAASVWTDEEYDILFRSVIKCPGLQLIDGVPDLTNVNWLAVSKSLSNKGPVHCRYHCIYNPSLIDRIREHFKLPPFTKGSWSPEETSQLVASIQKHSTNWLLVSKAIGTRSAAQCELRWRTLKKVLRDKLKGMNSK</sequence>
<proteinExistence type="predicted"/>
<comment type="caution">
    <text evidence="1">The sequence shown here is derived from an EMBL/GenBank/DDBJ whole genome shotgun (WGS) entry which is preliminary data.</text>
</comment>
<dbReference type="EMBL" id="QTSX02002195">
    <property type="protein sequence ID" value="KAJ9077485.1"/>
    <property type="molecule type" value="Genomic_DNA"/>
</dbReference>
<evidence type="ECO:0000313" key="2">
    <source>
        <dbReference type="Proteomes" id="UP001165960"/>
    </source>
</evidence>
<gene>
    <name evidence="1" type="ORF">DSO57_1016262</name>
</gene>
<name>A0ACC2TRV3_9FUNG</name>